<dbReference type="AlphaFoldDB" id="A0AA42B0B3"/>
<dbReference type="Proteomes" id="UP001177140">
    <property type="component" value="Unassembled WGS sequence"/>
</dbReference>
<protein>
    <recommendedName>
        <fullName evidence="1">Reverse transcriptase zinc-binding domain-containing protein</fullName>
    </recommendedName>
</protein>
<dbReference type="InterPro" id="IPR026960">
    <property type="entry name" value="RVT-Znf"/>
</dbReference>
<organism evidence="2 3">
    <name type="scientific">Papaver nudicaule</name>
    <name type="common">Iceland poppy</name>
    <dbReference type="NCBI Taxonomy" id="74823"/>
    <lineage>
        <taxon>Eukaryota</taxon>
        <taxon>Viridiplantae</taxon>
        <taxon>Streptophyta</taxon>
        <taxon>Embryophyta</taxon>
        <taxon>Tracheophyta</taxon>
        <taxon>Spermatophyta</taxon>
        <taxon>Magnoliopsida</taxon>
        <taxon>Ranunculales</taxon>
        <taxon>Papaveraceae</taxon>
        <taxon>Papaveroideae</taxon>
        <taxon>Papaver</taxon>
    </lineage>
</organism>
<name>A0AA42B0B3_PAPNU</name>
<dbReference type="EMBL" id="JAJJMA010282102">
    <property type="protein sequence ID" value="MCL7046515.1"/>
    <property type="molecule type" value="Genomic_DNA"/>
</dbReference>
<reference evidence="2" key="1">
    <citation type="submission" date="2022-03" db="EMBL/GenBank/DDBJ databases">
        <title>A functionally conserved STORR gene fusion in Papaver species that diverged 16.8 million years ago.</title>
        <authorList>
            <person name="Catania T."/>
        </authorList>
    </citation>
    <scope>NUCLEOTIDE SEQUENCE</scope>
    <source>
        <strain evidence="2">S-191538</strain>
    </source>
</reference>
<comment type="caution">
    <text evidence="2">The sequence shown here is derived from an EMBL/GenBank/DDBJ whole genome shotgun (WGS) entry which is preliminary data.</text>
</comment>
<evidence type="ECO:0000313" key="2">
    <source>
        <dbReference type="EMBL" id="MCL7046515.1"/>
    </source>
</evidence>
<keyword evidence="3" id="KW-1185">Reference proteome</keyword>
<gene>
    <name evidence="2" type="ORF">MKW94_015293</name>
</gene>
<evidence type="ECO:0000259" key="1">
    <source>
        <dbReference type="Pfam" id="PF13966"/>
    </source>
</evidence>
<accession>A0AA42B0B3</accession>
<dbReference type="Pfam" id="PF13966">
    <property type="entry name" value="zf-RVT"/>
    <property type="match status" value="1"/>
</dbReference>
<feature type="domain" description="Reverse transcriptase zinc-binding" evidence="1">
    <location>
        <begin position="2"/>
        <end position="44"/>
    </location>
</feature>
<evidence type="ECO:0000313" key="3">
    <source>
        <dbReference type="Proteomes" id="UP001177140"/>
    </source>
</evidence>
<sequence length="148" mass="16945">LSTMDNLHRRNMALTSSSSCQLCSNNIETVVHLLIGCPVVFDIWCYFLRSAGRRTVLPQSVQALFVSWKRINSSEQGKQLWRRLPAAIMWVIWLSRNAKIYAAKEIKVSDIIRDIKIHAFNWAKGASCFAGIDTSTVIVGWDQFFRRP</sequence>
<feature type="non-terminal residue" evidence="2">
    <location>
        <position position="1"/>
    </location>
</feature>
<proteinExistence type="predicted"/>